<proteinExistence type="predicted"/>
<accession>A0A3N4HUS9</accession>
<evidence type="ECO:0000313" key="4">
    <source>
        <dbReference type="Proteomes" id="UP000275078"/>
    </source>
</evidence>
<protein>
    <submittedName>
        <fullName evidence="3">Uncharacterized protein</fullName>
    </submittedName>
</protein>
<keyword evidence="2" id="KW-0812">Transmembrane</keyword>
<organism evidence="3 4">
    <name type="scientific">Ascobolus immersus RN42</name>
    <dbReference type="NCBI Taxonomy" id="1160509"/>
    <lineage>
        <taxon>Eukaryota</taxon>
        <taxon>Fungi</taxon>
        <taxon>Dikarya</taxon>
        <taxon>Ascomycota</taxon>
        <taxon>Pezizomycotina</taxon>
        <taxon>Pezizomycetes</taxon>
        <taxon>Pezizales</taxon>
        <taxon>Ascobolaceae</taxon>
        <taxon>Ascobolus</taxon>
    </lineage>
</organism>
<evidence type="ECO:0000256" key="2">
    <source>
        <dbReference type="SAM" id="Phobius"/>
    </source>
</evidence>
<evidence type="ECO:0000313" key="3">
    <source>
        <dbReference type="EMBL" id="RPA77429.1"/>
    </source>
</evidence>
<name>A0A3N4HUS9_ASCIM</name>
<feature type="transmembrane region" description="Helical" evidence="2">
    <location>
        <begin position="214"/>
        <end position="243"/>
    </location>
</feature>
<dbReference type="PANTHER" id="PTHR38694:SF1">
    <property type="entry name" value="PEROXIN DOMAIN-CONTAINING PROTEIN"/>
    <property type="match status" value="1"/>
</dbReference>
<feature type="region of interest" description="Disordered" evidence="1">
    <location>
        <begin position="1"/>
        <end position="94"/>
    </location>
</feature>
<keyword evidence="2" id="KW-0472">Membrane</keyword>
<gene>
    <name evidence="3" type="ORF">BJ508DRAFT_212779</name>
</gene>
<evidence type="ECO:0000256" key="1">
    <source>
        <dbReference type="SAM" id="MobiDB-lite"/>
    </source>
</evidence>
<feature type="compositionally biased region" description="Low complexity" evidence="1">
    <location>
        <begin position="1"/>
        <end position="24"/>
    </location>
</feature>
<feature type="compositionally biased region" description="Polar residues" evidence="1">
    <location>
        <begin position="59"/>
        <end position="72"/>
    </location>
</feature>
<sequence>MQEKQQYQLQQEQQQQRQYQQLQEPPRPDGHVHFNNAAENAGNYTNVSEVEQYGDHVPSQPNDVQPPSNDEPTFSHALAADHNPSKVDPSLGAEGLDGQTVAIHHKDIGSNHGDTRADSEGVWSDPAEVVHGKMTKEDFWVLVRRFNKQVYGVQAIEKAPPGGLDLNISDDEEFNPDKLRSNLERLYMTVIIGLIDFAKHIVRLRSWKEKKRTAAFCGVYFAAWFLHCIVPLSFTVLTILVAYPPARALLFPPAPIALVDHKDGGIQKPKAGQLGTDDTVTGAPEVHKGEAQEQEAYNFTASLGTVIISSATGENPTEDNVDGKDSKALSRKSVAGQVVDTKASTSGQKADKAADKSKKPMEAVVWENVRPGMRAIADICDMWERFANALSPTPPFPHTARYQIAAIFAPLALVSLFIHSAWVMRSMTFISGAAFFGQPGIDRALNWLNIHYPNWMELLDLRNTLLLHVPTNAQLTVTLLRIGEANHAPLPPPPRTNEIDPDDVDPDHRIIDTEDVPLDANQAEMNAATMKEPQGPPSPPAHESTGSKIKNGIFGFFKGTTKTGVQASVATTHVKASLGSKAAKAHLGAIPKPSHSHAHAPAPPSTPSEFKCRFNGHRGYAVLSTTATIPCLAFSHHRNKEGEAPREVKPEWTIPLENIQEIRKIGGFSWPTKLIVGWSMERQVADGLLIVEKDGKKWDLRAMPGRDELFNRLVSVGEKVWECL</sequence>
<dbReference type="Proteomes" id="UP000275078">
    <property type="component" value="Unassembled WGS sequence"/>
</dbReference>
<dbReference type="OrthoDB" id="1708389at2759"/>
<feature type="region of interest" description="Disordered" evidence="1">
    <location>
        <begin position="528"/>
        <end position="547"/>
    </location>
</feature>
<keyword evidence="2" id="KW-1133">Transmembrane helix</keyword>
<dbReference type="InterPro" id="IPR021709">
    <property type="entry name" value="DUF3292"/>
</dbReference>
<dbReference type="AlphaFoldDB" id="A0A3N4HUS9"/>
<feature type="region of interest" description="Disordered" evidence="1">
    <location>
        <begin position="486"/>
        <end position="510"/>
    </location>
</feature>
<reference evidence="3 4" key="1">
    <citation type="journal article" date="2018" name="Nat. Ecol. Evol.">
        <title>Pezizomycetes genomes reveal the molecular basis of ectomycorrhizal truffle lifestyle.</title>
        <authorList>
            <person name="Murat C."/>
            <person name="Payen T."/>
            <person name="Noel B."/>
            <person name="Kuo A."/>
            <person name="Morin E."/>
            <person name="Chen J."/>
            <person name="Kohler A."/>
            <person name="Krizsan K."/>
            <person name="Balestrini R."/>
            <person name="Da Silva C."/>
            <person name="Montanini B."/>
            <person name="Hainaut M."/>
            <person name="Levati E."/>
            <person name="Barry K.W."/>
            <person name="Belfiori B."/>
            <person name="Cichocki N."/>
            <person name="Clum A."/>
            <person name="Dockter R.B."/>
            <person name="Fauchery L."/>
            <person name="Guy J."/>
            <person name="Iotti M."/>
            <person name="Le Tacon F."/>
            <person name="Lindquist E.A."/>
            <person name="Lipzen A."/>
            <person name="Malagnac F."/>
            <person name="Mello A."/>
            <person name="Molinier V."/>
            <person name="Miyauchi S."/>
            <person name="Poulain J."/>
            <person name="Riccioni C."/>
            <person name="Rubini A."/>
            <person name="Sitrit Y."/>
            <person name="Splivallo R."/>
            <person name="Traeger S."/>
            <person name="Wang M."/>
            <person name="Zifcakova L."/>
            <person name="Wipf D."/>
            <person name="Zambonelli A."/>
            <person name="Paolocci F."/>
            <person name="Nowrousian M."/>
            <person name="Ottonello S."/>
            <person name="Baldrian P."/>
            <person name="Spatafora J.W."/>
            <person name="Henrissat B."/>
            <person name="Nagy L.G."/>
            <person name="Aury J.M."/>
            <person name="Wincker P."/>
            <person name="Grigoriev I.V."/>
            <person name="Bonfante P."/>
            <person name="Martin F.M."/>
        </authorList>
    </citation>
    <scope>NUCLEOTIDE SEQUENCE [LARGE SCALE GENOMIC DNA]</scope>
    <source>
        <strain evidence="3 4">RN42</strain>
    </source>
</reference>
<feature type="region of interest" description="Disordered" evidence="1">
    <location>
        <begin position="311"/>
        <end position="357"/>
    </location>
</feature>
<dbReference type="Pfam" id="PF11696">
    <property type="entry name" value="DUF3292"/>
    <property type="match status" value="1"/>
</dbReference>
<dbReference type="PANTHER" id="PTHR38694">
    <property type="entry name" value="CONSERVED EXPRESSED PROTEIN"/>
    <property type="match status" value="1"/>
</dbReference>
<dbReference type="STRING" id="1160509.A0A3N4HUS9"/>
<keyword evidence="4" id="KW-1185">Reference proteome</keyword>
<dbReference type="EMBL" id="ML119726">
    <property type="protein sequence ID" value="RPA77429.1"/>
    <property type="molecule type" value="Genomic_DNA"/>
</dbReference>